<gene>
    <name evidence="1" type="ORF">XM53_13745</name>
</gene>
<dbReference type="RefSeq" id="WP_057794276.1">
    <property type="nucleotide sequence ID" value="NZ_LAXJ01000016.1"/>
</dbReference>
<dbReference type="PATRIC" id="fig|1641875.4.peg.547"/>
<dbReference type="Gene3D" id="3.90.1140.10">
    <property type="entry name" value="Cyclic phosphodiesterase"/>
    <property type="match status" value="1"/>
</dbReference>
<dbReference type="Pfam" id="PF06299">
    <property type="entry name" value="DUF1045"/>
    <property type="match status" value="1"/>
</dbReference>
<dbReference type="InterPro" id="IPR009389">
    <property type="entry name" value="DUF1045"/>
</dbReference>
<keyword evidence="2" id="KW-1185">Reference proteome</keyword>
<dbReference type="AlphaFoldDB" id="A0A0T5NS59"/>
<dbReference type="STRING" id="1641875.XM53_13745"/>
<reference evidence="1 2" key="1">
    <citation type="submission" date="2015-04" db="EMBL/GenBank/DDBJ databases">
        <title>The draft genome sequence of Roseovarius sp.R12b.</title>
        <authorList>
            <person name="Li G."/>
            <person name="Lai Q."/>
            <person name="Shao Z."/>
            <person name="Yan P."/>
        </authorList>
    </citation>
    <scope>NUCLEOTIDE SEQUENCE [LARGE SCALE GENOMIC DNA]</scope>
    <source>
        <strain evidence="1 2">R12B</strain>
    </source>
</reference>
<evidence type="ECO:0000313" key="2">
    <source>
        <dbReference type="Proteomes" id="UP000051295"/>
    </source>
</evidence>
<organism evidence="1 2">
    <name type="scientific">Roseovarius atlanticus</name>
    <dbReference type="NCBI Taxonomy" id="1641875"/>
    <lineage>
        <taxon>Bacteria</taxon>
        <taxon>Pseudomonadati</taxon>
        <taxon>Pseudomonadota</taxon>
        <taxon>Alphaproteobacteria</taxon>
        <taxon>Rhodobacterales</taxon>
        <taxon>Roseobacteraceae</taxon>
        <taxon>Roseovarius</taxon>
    </lineage>
</organism>
<name>A0A0T5NS59_9RHOB</name>
<accession>A0A0T5NS59</accession>
<proteinExistence type="predicted"/>
<dbReference type="EMBL" id="LAXJ01000016">
    <property type="protein sequence ID" value="KRS11778.1"/>
    <property type="molecule type" value="Genomic_DNA"/>
</dbReference>
<evidence type="ECO:0000313" key="1">
    <source>
        <dbReference type="EMBL" id="KRS11778.1"/>
    </source>
</evidence>
<dbReference type="OrthoDB" id="4954742at2"/>
<protein>
    <submittedName>
        <fullName evidence="1">Phosphonate metabolism protein</fullName>
    </submittedName>
</protein>
<dbReference type="PIRSF" id="PIRSF033328">
    <property type="entry name" value="Phest_Mll4975"/>
    <property type="match status" value="1"/>
</dbReference>
<comment type="caution">
    <text evidence="1">The sequence shown here is derived from an EMBL/GenBank/DDBJ whole genome shotgun (WGS) entry which is preliminary data.</text>
</comment>
<sequence length="227" mass="25050">MAFRRYAVYHTPQGALGRFGADWLGWDLETGRPTTPPDIEGLPAPWDDITGTPRKYGFHATIKPPFRLAEGKTETDLLTAFAKHCTRTAPVTLDGLELAQLGRFLALVPTGDTKPLNRLAADIVRTLDPFRARPTDADLARRRASGLTPEQDALLLQWGYPYVMDQFRCHYTLSGKLPKAQATQLRAALDPVLTPLLPHPFVLDTLSLCGEDAAGRFHLVHRATLSG</sequence>
<dbReference type="Proteomes" id="UP000051295">
    <property type="component" value="Unassembled WGS sequence"/>
</dbReference>